<accession>A0ABQ1ZJY6</accession>
<protein>
    <submittedName>
        <fullName evidence="1">Uncharacterized protein</fullName>
    </submittedName>
</protein>
<dbReference type="Proteomes" id="UP000605427">
    <property type="component" value="Unassembled WGS sequence"/>
</dbReference>
<reference evidence="2" key="1">
    <citation type="journal article" date="2019" name="Int. J. Syst. Evol. Microbiol.">
        <title>The Global Catalogue of Microorganisms (GCM) 10K type strain sequencing project: providing services to taxonomists for standard genome sequencing and annotation.</title>
        <authorList>
            <consortium name="The Broad Institute Genomics Platform"/>
            <consortium name="The Broad Institute Genome Sequencing Center for Infectious Disease"/>
            <person name="Wu L."/>
            <person name="Ma J."/>
        </authorList>
    </citation>
    <scope>NUCLEOTIDE SEQUENCE [LARGE SCALE GENOMIC DNA]</scope>
    <source>
        <strain evidence="2">CCM 8702</strain>
    </source>
</reference>
<evidence type="ECO:0000313" key="1">
    <source>
        <dbReference type="EMBL" id="GGH69339.1"/>
    </source>
</evidence>
<dbReference type="RefSeq" id="WP_172238400.1">
    <property type="nucleotide sequence ID" value="NZ_BMDD01000001.1"/>
</dbReference>
<organism evidence="1 2">
    <name type="scientific">Saccharibacillus endophyticus</name>
    <dbReference type="NCBI Taxonomy" id="2060666"/>
    <lineage>
        <taxon>Bacteria</taxon>
        <taxon>Bacillati</taxon>
        <taxon>Bacillota</taxon>
        <taxon>Bacilli</taxon>
        <taxon>Bacillales</taxon>
        <taxon>Paenibacillaceae</taxon>
        <taxon>Saccharibacillus</taxon>
    </lineage>
</organism>
<comment type="caution">
    <text evidence="1">The sequence shown here is derived from an EMBL/GenBank/DDBJ whole genome shotgun (WGS) entry which is preliminary data.</text>
</comment>
<sequence length="215" mass="25483">MEKTRTIGILGVVHNNELRIQSGLTLELMRELILEFDPEVICGEVLPSSWEHYKQKPDDRGYWGEPPSEYYDLIFDLCAEQNIIFEPIDWVELDVWNDFDPFRNYEGQKREELEQQSEAFWQKQLQGSQEGSIPFNTPAFDEATRSKYEWLQSVDPEAHEFRWTTRHLIMTQRIKNAMKRHPNKKILCIAGADHNHVLHEQLGRDADIRIIYPLR</sequence>
<gene>
    <name evidence="1" type="ORF">GCM10007362_04300</name>
</gene>
<proteinExistence type="predicted"/>
<dbReference type="EMBL" id="BMDD01000001">
    <property type="protein sequence ID" value="GGH69339.1"/>
    <property type="molecule type" value="Genomic_DNA"/>
</dbReference>
<evidence type="ECO:0000313" key="2">
    <source>
        <dbReference type="Proteomes" id="UP000605427"/>
    </source>
</evidence>
<name>A0ABQ1ZJY6_9BACL</name>
<keyword evidence="2" id="KW-1185">Reference proteome</keyword>